<evidence type="ECO:0000256" key="1">
    <source>
        <dbReference type="SAM" id="MobiDB-lite"/>
    </source>
</evidence>
<feature type="compositionally biased region" description="Polar residues" evidence="1">
    <location>
        <begin position="327"/>
        <end position="345"/>
    </location>
</feature>
<dbReference type="PANTHER" id="PTHR11750:SF26">
    <property type="entry name" value="PROTEIN N-TERMINAL AMIDASE"/>
    <property type="match status" value="1"/>
</dbReference>
<feature type="compositionally biased region" description="Polar residues" evidence="1">
    <location>
        <begin position="474"/>
        <end position="498"/>
    </location>
</feature>
<dbReference type="InterPro" id="IPR003010">
    <property type="entry name" value="C-N_Hydrolase"/>
</dbReference>
<dbReference type="Proteomes" id="UP000652219">
    <property type="component" value="Unassembled WGS sequence"/>
</dbReference>
<dbReference type="Gene3D" id="3.60.110.10">
    <property type="entry name" value="Carbon-nitrogen hydrolase"/>
    <property type="match status" value="1"/>
</dbReference>
<reference evidence="3 4" key="1">
    <citation type="journal article" date="2020" name="Phytopathology">
        <title>Genome Sequence Resources of Colletotrichum truncatum, C. plurivorum, C. musicola, and C. sojae: Four Species Pathogenic to Soybean (Glycine max).</title>
        <authorList>
            <person name="Rogerio F."/>
            <person name="Boufleur T.R."/>
            <person name="Ciampi-Guillardi M."/>
            <person name="Sukno S.A."/>
            <person name="Thon M.R."/>
            <person name="Massola Junior N.S."/>
            <person name="Baroncelli R."/>
        </authorList>
    </citation>
    <scope>NUCLEOTIDE SEQUENCE [LARGE SCALE GENOMIC DNA]</scope>
    <source>
        <strain evidence="3 4">LFN0009</strain>
    </source>
</reference>
<feature type="compositionally biased region" description="Basic and acidic residues" evidence="1">
    <location>
        <begin position="763"/>
        <end position="785"/>
    </location>
</feature>
<feature type="region of interest" description="Disordered" evidence="1">
    <location>
        <begin position="472"/>
        <end position="515"/>
    </location>
</feature>
<feature type="compositionally biased region" description="Low complexity" evidence="1">
    <location>
        <begin position="969"/>
        <end position="978"/>
    </location>
</feature>
<dbReference type="GO" id="GO:0030163">
    <property type="term" value="P:protein catabolic process"/>
    <property type="evidence" value="ECO:0007669"/>
    <property type="project" value="TreeGrafter"/>
</dbReference>
<accession>A0A8H6JUS9</accession>
<feature type="compositionally biased region" description="Basic and acidic residues" evidence="1">
    <location>
        <begin position="852"/>
        <end position="861"/>
    </location>
</feature>
<dbReference type="PROSITE" id="PS50263">
    <property type="entry name" value="CN_HYDROLASE"/>
    <property type="match status" value="1"/>
</dbReference>
<dbReference type="GO" id="GO:0008418">
    <property type="term" value="F:protein-N-terminal asparagine amidohydrolase activity"/>
    <property type="evidence" value="ECO:0007669"/>
    <property type="project" value="InterPro"/>
</dbReference>
<name>A0A8H6JUS9_9PEZI</name>
<dbReference type="SUPFAM" id="SSF56317">
    <property type="entry name" value="Carbon-nitrogen hydrolase"/>
    <property type="match status" value="1"/>
</dbReference>
<evidence type="ECO:0000259" key="2">
    <source>
        <dbReference type="PROSITE" id="PS50263"/>
    </source>
</evidence>
<evidence type="ECO:0000313" key="4">
    <source>
        <dbReference type="Proteomes" id="UP000652219"/>
    </source>
</evidence>
<dbReference type="AlphaFoldDB" id="A0A8H6JUS9"/>
<dbReference type="CDD" id="cd07566">
    <property type="entry name" value="ScNTA1_like"/>
    <property type="match status" value="1"/>
</dbReference>
<feature type="compositionally biased region" description="Polar residues" evidence="1">
    <location>
        <begin position="799"/>
        <end position="829"/>
    </location>
</feature>
<sequence>MRIGCLQFAPQVADVDNNLNRADSVLSKANPEDLDLLVLPELAFSGYNFRSLQDISPFLEPSGSGITSLWARTTALKYNCNVVAGYPEKADVSGSWPTGPEYYNSAIVVNEEGETIANYRKSFLYYTDETWALEGDGFFDGFIPGLGNTSIGICKSLSPYKFQAPWHAFEFGFHILENDSNLVIVSMAWMTREDASMFSRMPNEPDMDTLTYWVARLEPLIRAESGEEIIIVFCNRTGTEDDVVYAGTSAVIGVQDGEVRIYGILGRGEKELLVVDTSNPPYAKLVYRPEAEKPSIARPESQQAFSPTGNSTESSSSSQGDRSKQSFGSETSAQPPSNPEGSTTKRSLRNSPEKKPGADLARSRPRIQIPTQNTRFGSVSKDRPALSPGSESVNLPTPTAPSPTPLSSRPKLTIPQSPPQTEWTASPVPQSGQSNRSIRSVLSAKSIAPPKLIIPQSPPLAPWQYENPAPLSGRSVQSVRSVDSYQSVCSNGTVTSNRRPPEDSTPYPRSGLPLSGYPTGFRNKRVCDNSVSLNQVPFTPITPFDDVSPTEPRYFWGSAANVLKPDTHATAAGPEIRPAAADTDIRALSFANLKLISEKETPSRPHSSNSARTAATAGTAREHTPVTSNGQKRDASEARRNRSFSRGRVMDSTRAAEAFAAQSSQGEIPARPSSPKSRNASRQRTHERSNSLNHRNHAAAVSQQLESVARRVRSVDLLRSNQSREVQTFSNEQASPSKFHTRRENRTREGLSAAPIATNPSTFRDEAARQEHPASQDKQPAEHSRTRSLSRVSSRVRTGSMTGSERGVRSNTGVPISVEQTPIRSNSRAASRGRQPRPVFSPPRMIPLDPLQPREESREKNWAQFGTKRTGPDAMKQPVTSPSSESATHKKSDTISSSRRGLHRRSSSGPAPHVTSLTAAMHGVSSDIFSGRFNPPLAAITKQQSKMPAVSSAFGNNVLTSPGSFTETAASLPSSSHSPPTPAFEPSTPKAMILIRDDEFPRTGEPPLLDLAATLSDLVCRDRAVDLSPRSSMAVAA</sequence>
<feature type="compositionally biased region" description="Polar residues" evidence="1">
    <location>
        <begin position="724"/>
        <end position="738"/>
    </location>
</feature>
<organism evidence="3 4">
    <name type="scientific">Colletotrichum sojae</name>
    <dbReference type="NCBI Taxonomy" id="2175907"/>
    <lineage>
        <taxon>Eukaryota</taxon>
        <taxon>Fungi</taxon>
        <taxon>Dikarya</taxon>
        <taxon>Ascomycota</taxon>
        <taxon>Pezizomycotina</taxon>
        <taxon>Sordariomycetes</taxon>
        <taxon>Hypocreomycetidae</taxon>
        <taxon>Glomerellales</taxon>
        <taxon>Glomerellaceae</taxon>
        <taxon>Colletotrichum</taxon>
        <taxon>Colletotrichum orchidearum species complex</taxon>
    </lineage>
</organism>
<dbReference type="InterPro" id="IPR039703">
    <property type="entry name" value="Nta1"/>
</dbReference>
<dbReference type="EMBL" id="WIGN01000008">
    <property type="protein sequence ID" value="KAF6819777.1"/>
    <property type="molecule type" value="Genomic_DNA"/>
</dbReference>
<feature type="compositionally biased region" description="Low complexity" evidence="1">
    <location>
        <begin position="787"/>
        <end position="798"/>
    </location>
</feature>
<dbReference type="Pfam" id="PF00795">
    <property type="entry name" value="CN_hydrolase"/>
    <property type="match status" value="1"/>
</dbReference>
<feature type="domain" description="CN hydrolase" evidence="2">
    <location>
        <begin position="1"/>
        <end position="279"/>
    </location>
</feature>
<feature type="region of interest" description="Disordered" evidence="1">
    <location>
        <begin position="292"/>
        <end position="439"/>
    </location>
</feature>
<gene>
    <name evidence="3" type="ORF">CSOJ01_01184</name>
</gene>
<protein>
    <submittedName>
        <fullName evidence="3">N-terminal amidase</fullName>
    </submittedName>
</protein>
<feature type="compositionally biased region" description="Basic and acidic residues" evidence="1">
    <location>
        <begin position="631"/>
        <end position="640"/>
    </location>
</feature>
<proteinExistence type="predicted"/>
<feature type="region of interest" description="Disordered" evidence="1">
    <location>
        <begin position="967"/>
        <end position="987"/>
    </location>
</feature>
<feature type="compositionally biased region" description="Polar residues" evidence="1">
    <location>
        <begin position="419"/>
        <end position="439"/>
    </location>
</feature>
<dbReference type="PANTHER" id="PTHR11750">
    <property type="entry name" value="PROTEIN N-TERMINAL AMIDASE"/>
    <property type="match status" value="1"/>
</dbReference>
<feature type="region of interest" description="Disordered" evidence="1">
    <location>
        <begin position="597"/>
        <end position="705"/>
    </location>
</feature>
<feature type="region of interest" description="Disordered" evidence="1">
    <location>
        <begin position="724"/>
        <end position="915"/>
    </location>
</feature>
<dbReference type="GO" id="GO:0070773">
    <property type="term" value="F:protein-N-terminal glutamine amidohydrolase activity"/>
    <property type="evidence" value="ECO:0007669"/>
    <property type="project" value="InterPro"/>
</dbReference>
<evidence type="ECO:0000313" key="3">
    <source>
        <dbReference type="EMBL" id="KAF6819777.1"/>
    </source>
</evidence>
<dbReference type="InterPro" id="IPR036526">
    <property type="entry name" value="C-N_Hydrolase_sf"/>
</dbReference>
<comment type="caution">
    <text evidence="3">The sequence shown here is derived from an EMBL/GenBank/DDBJ whole genome shotgun (WGS) entry which is preliminary data.</text>
</comment>
<keyword evidence="4" id="KW-1185">Reference proteome</keyword>
<feature type="compositionally biased region" description="Low complexity" evidence="1">
    <location>
        <begin position="306"/>
        <end position="320"/>
    </location>
</feature>